<dbReference type="SUPFAM" id="SSF52922">
    <property type="entry name" value="TK C-terminal domain-like"/>
    <property type="match status" value="1"/>
</dbReference>
<dbReference type="OrthoDB" id="10266385at2759"/>
<keyword evidence="7 12" id="KW-0560">Oxidoreductase</keyword>
<comment type="subunit">
    <text evidence="3">Tetramer of 2 alpha and 2 beta subunits.</text>
</comment>
<dbReference type="GO" id="GO:0004739">
    <property type="term" value="F:pyruvate dehydrogenase (acetyl-transferring) activity"/>
    <property type="evidence" value="ECO:0007669"/>
    <property type="project" value="UniProtKB-UniRule"/>
</dbReference>
<evidence type="ECO:0000256" key="6">
    <source>
        <dbReference type="ARBA" id="ARBA00022958"/>
    </source>
</evidence>
<dbReference type="InterPro" id="IPR029061">
    <property type="entry name" value="THDP-binding"/>
</dbReference>
<proteinExistence type="predicted"/>
<feature type="domain" description="Transketolase-like pyrimidine-binding" evidence="13">
    <location>
        <begin position="40"/>
        <end position="215"/>
    </location>
</feature>
<dbReference type="NCBIfam" id="NF008854">
    <property type="entry name" value="PRK11892.1"/>
    <property type="match status" value="1"/>
</dbReference>
<dbReference type="AlphaFoldDB" id="A0A8T3C882"/>
<dbReference type="InterPro" id="IPR005475">
    <property type="entry name" value="Transketolase-like_Pyr-bd"/>
</dbReference>
<dbReference type="NCBIfam" id="NF006667">
    <property type="entry name" value="PRK09212.1"/>
    <property type="match status" value="1"/>
</dbReference>
<dbReference type="GO" id="GO:0005759">
    <property type="term" value="C:mitochondrial matrix"/>
    <property type="evidence" value="ECO:0007669"/>
    <property type="project" value="UniProtKB-SubCell"/>
</dbReference>
<evidence type="ECO:0000256" key="8">
    <source>
        <dbReference type="ARBA" id="ARBA00023052"/>
    </source>
</evidence>
<comment type="caution">
    <text evidence="14">The sequence shown here is derived from an EMBL/GenBank/DDBJ whole genome shotgun (WGS) entry which is preliminary data.</text>
</comment>
<evidence type="ECO:0000256" key="7">
    <source>
        <dbReference type="ARBA" id="ARBA00023002"/>
    </source>
</evidence>
<dbReference type="Pfam" id="PF02779">
    <property type="entry name" value="Transket_pyr"/>
    <property type="match status" value="1"/>
</dbReference>
<evidence type="ECO:0000256" key="11">
    <source>
        <dbReference type="ARBA" id="ARBA00025211"/>
    </source>
</evidence>
<dbReference type="Pfam" id="PF02780">
    <property type="entry name" value="Transketolase_C"/>
    <property type="match status" value="1"/>
</dbReference>
<dbReference type="FunFam" id="3.40.50.970:FF:000006">
    <property type="entry name" value="Pyruvate dehydrogenase E1 component subunit beta"/>
    <property type="match status" value="1"/>
</dbReference>
<dbReference type="Gene3D" id="3.40.50.920">
    <property type="match status" value="1"/>
</dbReference>
<comment type="subcellular location">
    <subcellularLocation>
        <location evidence="2">Mitochondrion matrix</location>
    </subcellularLocation>
</comment>
<dbReference type="PANTHER" id="PTHR11624:SF96">
    <property type="entry name" value="PYRUVATE DEHYDROGENASE E1 COMPONENT SUBUNIT BETA, MITOCHONDRIAL"/>
    <property type="match status" value="1"/>
</dbReference>
<dbReference type="SMART" id="SM00861">
    <property type="entry name" value="Transket_pyr"/>
    <property type="match status" value="1"/>
</dbReference>
<evidence type="ECO:0000256" key="10">
    <source>
        <dbReference type="ARBA" id="ARBA00023317"/>
    </source>
</evidence>
<dbReference type="PANTHER" id="PTHR11624">
    <property type="entry name" value="DEHYDROGENASE RELATED"/>
    <property type="match status" value="1"/>
</dbReference>
<evidence type="ECO:0000256" key="3">
    <source>
        <dbReference type="ARBA" id="ARBA00011130"/>
    </source>
</evidence>
<name>A0A8T3C882_DENNO</name>
<evidence type="ECO:0000256" key="1">
    <source>
        <dbReference type="ARBA" id="ARBA00001964"/>
    </source>
</evidence>
<protein>
    <recommendedName>
        <fullName evidence="12">Pyruvate dehydrogenase E1 component subunit beta</fullName>
        <ecNumber evidence="12">1.2.4.1</ecNumber>
    </recommendedName>
</protein>
<evidence type="ECO:0000256" key="4">
    <source>
        <dbReference type="ARBA" id="ARBA00022723"/>
    </source>
</evidence>
<sequence>MLGVVRQRLGCGTMLRRAVERVGPAASVAGKNYSTAAKELTVRDALNSALDEEMAADPKVFIMGEEVGEYQGAYKVSRGLLEKYGPDRVRDTPITEAGFAGIGVGAAYYGLRPVVEFMTFNFSMQAIDHIINSAAKSNYMSAGQLSVPIVFRGPNGAAAGVGAQHSQCYSAWYASCPGLKVLTPYSSEDARGLLKAAIRDPDPVVFLENELLYGESFPVAADVLDSNFCLPIGKAKIEREGKHVTITSFSKMVGYALQAAEILSKDGISAEVINLRSIRPLDRDTITASVKKTNRLVTVEEGFPQHGVGAEICAVVVEECFEYLDAPVERIAGADVPMPYAANLERLAVPQVEDIVRAAKRACYRSIPIAAAA</sequence>
<gene>
    <name evidence="14" type="ORF">KFK09_000208</name>
</gene>
<keyword evidence="4" id="KW-0479">Metal-binding</keyword>
<dbReference type="Proteomes" id="UP000829196">
    <property type="component" value="Unassembled WGS sequence"/>
</dbReference>
<keyword evidence="8 12" id="KW-0786">Thiamine pyrophosphate</keyword>
<evidence type="ECO:0000259" key="13">
    <source>
        <dbReference type="SMART" id="SM00861"/>
    </source>
</evidence>
<evidence type="ECO:0000256" key="12">
    <source>
        <dbReference type="RuleBase" id="RU364074"/>
    </source>
</evidence>
<evidence type="ECO:0000256" key="5">
    <source>
        <dbReference type="ARBA" id="ARBA00022946"/>
    </source>
</evidence>
<evidence type="ECO:0000313" key="15">
    <source>
        <dbReference type="Proteomes" id="UP000829196"/>
    </source>
</evidence>
<keyword evidence="9" id="KW-0496">Mitochondrion</keyword>
<comment type="function">
    <text evidence="11">The pyruvate dehydrogenase complex catalyzes the overall conversion of pyruvate to acetyl-CoA and CO(2). It contains multiple copies of three enzymatic components: pyruvate dehydrogenase (E1), dihydrolipoamide acetyltransferase (E2) and lipoamide dehydrogenase (E3).</text>
</comment>
<dbReference type="EMBL" id="JAGYWB010000001">
    <property type="protein sequence ID" value="KAI0530661.1"/>
    <property type="molecule type" value="Genomic_DNA"/>
</dbReference>
<keyword evidence="5" id="KW-0809">Transit peptide</keyword>
<dbReference type="InterPro" id="IPR027110">
    <property type="entry name" value="PDHB_mito-type"/>
</dbReference>
<keyword evidence="15" id="KW-1185">Reference proteome</keyword>
<dbReference type="SMR" id="A0A8T3C882"/>
<dbReference type="InterPro" id="IPR033248">
    <property type="entry name" value="Transketolase_C"/>
</dbReference>
<dbReference type="InterPro" id="IPR009014">
    <property type="entry name" value="Transketo_C/PFOR_II"/>
</dbReference>
<dbReference type="CDD" id="cd07036">
    <property type="entry name" value="TPP_PYR_E1-PDHc-beta_like"/>
    <property type="match status" value="1"/>
</dbReference>
<dbReference type="Gene3D" id="3.40.50.970">
    <property type="match status" value="1"/>
</dbReference>
<comment type="catalytic activity">
    <reaction evidence="12">
        <text>N(6)-[(R)-lipoyl]-L-lysyl-[protein] + pyruvate + H(+) = N(6)-[(R)-S(8)-acetyldihydrolipoyl]-L-lysyl-[protein] + CO2</text>
        <dbReference type="Rhea" id="RHEA:19189"/>
        <dbReference type="Rhea" id="RHEA-COMP:10474"/>
        <dbReference type="Rhea" id="RHEA-COMP:10478"/>
        <dbReference type="ChEBI" id="CHEBI:15361"/>
        <dbReference type="ChEBI" id="CHEBI:15378"/>
        <dbReference type="ChEBI" id="CHEBI:16526"/>
        <dbReference type="ChEBI" id="CHEBI:83099"/>
        <dbReference type="ChEBI" id="CHEBI:83111"/>
        <dbReference type="EC" id="1.2.4.1"/>
    </reaction>
</comment>
<dbReference type="GO" id="GO:0046872">
    <property type="term" value="F:metal ion binding"/>
    <property type="evidence" value="ECO:0007669"/>
    <property type="project" value="UniProtKB-KW"/>
</dbReference>
<accession>A0A8T3C882</accession>
<dbReference type="FunFam" id="3.40.50.920:FF:000001">
    <property type="entry name" value="Pyruvate dehydrogenase E1 beta subunit"/>
    <property type="match status" value="1"/>
</dbReference>
<evidence type="ECO:0000256" key="9">
    <source>
        <dbReference type="ARBA" id="ARBA00023128"/>
    </source>
</evidence>
<keyword evidence="6" id="KW-0630">Potassium</keyword>
<reference evidence="14" key="1">
    <citation type="journal article" date="2022" name="Front. Genet.">
        <title>Chromosome-Scale Assembly of the Dendrobium nobile Genome Provides Insights Into the Molecular Mechanism of the Biosynthesis of the Medicinal Active Ingredient of Dendrobium.</title>
        <authorList>
            <person name="Xu Q."/>
            <person name="Niu S.-C."/>
            <person name="Li K.-L."/>
            <person name="Zheng P.-J."/>
            <person name="Zhang X.-J."/>
            <person name="Jia Y."/>
            <person name="Liu Y."/>
            <person name="Niu Y.-X."/>
            <person name="Yu L.-H."/>
            <person name="Chen D.-F."/>
            <person name="Zhang G.-Q."/>
        </authorList>
    </citation>
    <scope>NUCLEOTIDE SEQUENCE</scope>
    <source>
        <tissue evidence="14">Leaf</tissue>
    </source>
</reference>
<dbReference type="GO" id="GO:0006086">
    <property type="term" value="P:pyruvate decarboxylation to acetyl-CoA"/>
    <property type="evidence" value="ECO:0007669"/>
    <property type="project" value="InterPro"/>
</dbReference>
<dbReference type="SUPFAM" id="SSF52518">
    <property type="entry name" value="Thiamin diphosphate-binding fold (THDP-binding)"/>
    <property type="match status" value="1"/>
</dbReference>
<organism evidence="14 15">
    <name type="scientific">Dendrobium nobile</name>
    <name type="common">Orchid</name>
    <dbReference type="NCBI Taxonomy" id="94219"/>
    <lineage>
        <taxon>Eukaryota</taxon>
        <taxon>Viridiplantae</taxon>
        <taxon>Streptophyta</taxon>
        <taxon>Embryophyta</taxon>
        <taxon>Tracheophyta</taxon>
        <taxon>Spermatophyta</taxon>
        <taxon>Magnoliopsida</taxon>
        <taxon>Liliopsida</taxon>
        <taxon>Asparagales</taxon>
        <taxon>Orchidaceae</taxon>
        <taxon>Epidendroideae</taxon>
        <taxon>Malaxideae</taxon>
        <taxon>Dendrobiinae</taxon>
        <taxon>Dendrobium</taxon>
    </lineage>
</organism>
<evidence type="ECO:0000313" key="14">
    <source>
        <dbReference type="EMBL" id="KAI0530661.1"/>
    </source>
</evidence>
<dbReference type="EC" id="1.2.4.1" evidence="12"/>
<evidence type="ECO:0000256" key="2">
    <source>
        <dbReference type="ARBA" id="ARBA00004305"/>
    </source>
</evidence>
<comment type="cofactor">
    <cofactor evidence="1 12">
        <name>thiamine diphosphate</name>
        <dbReference type="ChEBI" id="CHEBI:58937"/>
    </cofactor>
</comment>
<comment type="function">
    <text evidence="12">The pyruvate dehydrogenase complex catalyzes the overall conversion of pyruvate to acetyl-CoA and CO2.</text>
</comment>
<keyword evidence="10 12" id="KW-0670">Pyruvate</keyword>